<dbReference type="PANTHER" id="PTHR43649:SF30">
    <property type="entry name" value="ABC TRANSPORTER SUBSTRATE-BINDING PROTEIN"/>
    <property type="match status" value="1"/>
</dbReference>
<dbReference type="AlphaFoldDB" id="A0A4R5K901"/>
<dbReference type="Proteomes" id="UP000295511">
    <property type="component" value="Unassembled WGS sequence"/>
</dbReference>
<dbReference type="OrthoDB" id="366726at2"/>
<dbReference type="RefSeq" id="WP_133206250.1">
    <property type="nucleotide sequence ID" value="NZ_SMRU01000031.1"/>
</dbReference>
<evidence type="ECO:0000256" key="1">
    <source>
        <dbReference type="SAM" id="SignalP"/>
    </source>
</evidence>
<reference evidence="2 3" key="1">
    <citation type="submission" date="2019-03" db="EMBL/GenBank/DDBJ databases">
        <title>Whole genome sequence of Arthrobacter sp JH1-1.</title>
        <authorList>
            <person name="Trinh H.N."/>
        </authorList>
    </citation>
    <scope>NUCLEOTIDE SEQUENCE [LARGE SCALE GENOMIC DNA]</scope>
    <source>
        <strain evidence="2 3">JH1-1</strain>
    </source>
</reference>
<dbReference type="InterPro" id="IPR006311">
    <property type="entry name" value="TAT_signal"/>
</dbReference>
<accession>A0A4R5K901</accession>
<dbReference type="EMBL" id="SMRU01000031">
    <property type="protein sequence ID" value="TDF91292.1"/>
    <property type="molecule type" value="Genomic_DNA"/>
</dbReference>
<keyword evidence="3" id="KW-1185">Reference proteome</keyword>
<comment type="caution">
    <text evidence="2">The sequence shown here is derived from an EMBL/GenBank/DDBJ whole genome shotgun (WGS) entry which is preliminary data.</text>
</comment>
<sequence length="436" mass="46148">MKNVLPPTAMSRRGFLALTGAAALATSVSACAAGNVGNTSAGGGILKFWDMPWGNQDYLGAAQALTQAYKPGSGLPGASYQQVNWDGFNQTFSSAIASNTGPAVSTGGGFQAFQFAKQGAIAYADNLIDSFKKDGTYDDFLPHTLDAMKTSDGYVGVPWNLDVQVFWYRKSILDQIGATPPETWDDVLAVAKKASAKGYVGFGISGGSGNYGPMAVLSLMINNGGGLFNSNGDLDIVNDRNAEAVDFVTELVKQGVVDPGSVSMKDDDLTTAWTNKKVALGFQSPAFNNVVGDEKDVLVTNPLKSRRGDIGGLYYVNNIMMYKNTPSQAGSEAFASYYIKNMKTLWQKGVMQGLPALKSITELPEFKANAQNTAVVEKWQPICKTTAAQSGTLSAKLATIDGGQAMTDFCQTVLSAKSPSKTILTKLESDIKAAIS</sequence>
<organism evidence="2 3">
    <name type="scientific">Arthrobacter terricola</name>
    <dbReference type="NCBI Taxonomy" id="2547396"/>
    <lineage>
        <taxon>Bacteria</taxon>
        <taxon>Bacillati</taxon>
        <taxon>Actinomycetota</taxon>
        <taxon>Actinomycetes</taxon>
        <taxon>Micrococcales</taxon>
        <taxon>Micrococcaceae</taxon>
        <taxon>Arthrobacter</taxon>
    </lineage>
</organism>
<dbReference type="InterPro" id="IPR050490">
    <property type="entry name" value="Bact_solute-bd_prot1"/>
</dbReference>
<protein>
    <submittedName>
        <fullName evidence="2">Extracellular solute-binding protein</fullName>
    </submittedName>
</protein>
<dbReference type="InterPro" id="IPR006059">
    <property type="entry name" value="SBP"/>
</dbReference>
<evidence type="ECO:0000313" key="3">
    <source>
        <dbReference type="Proteomes" id="UP000295511"/>
    </source>
</evidence>
<dbReference type="Gene3D" id="3.40.190.10">
    <property type="entry name" value="Periplasmic binding protein-like II"/>
    <property type="match status" value="2"/>
</dbReference>
<feature type="signal peptide" evidence="1">
    <location>
        <begin position="1"/>
        <end position="32"/>
    </location>
</feature>
<name>A0A4R5K901_9MICC</name>
<dbReference type="PANTHER" id="PTHR43649">
    <property type="entry name" value="ARABINOSE-BINDING PROTEIN-RELATED"/>
    <property type="match status" value="1"/>
</dbReference>
<dbReference type="PROSITE" id="PS51257">
    <property type="entry name" value="PROKAR_LIPOPROTEIN"/>
    <property type="match status" value="1"/>
</dbReference>
<keyword evidence="1" id="KW-0732">Signal</keyword>
<evidence type="ECO:0000313" key="2">
    <source>
        <dbReference type="EMBL" id="TDF91292.1"/>
    </source>
</evidence>
<dbReference type="PROSITE" id="PS51318">
    <property type="entry name" value="TAT"/>
    <property type="match status" value="1"/>
</dbReference>
<gene>
    <name evidence="2" type="ORF">E1809_21265</name>
</gene>
<dbReference type="SUPFAM" id="SSF53850">
    <property type="entry name" value="Periplasmic binding protein-like II"/>
    <property type="match status" value="1"/>
</dbReference>
<feature type="chain" id="PRO_5020951783" evidence="1">
    <location>
        <begin position="33"/>
        <end position="436"/>
    </location>
</feature>
<dbReference type="Pfam" id="PF01547">
    <property type="entry name" value="SBP_bac_1"/>
    <property type="match status" value="1"/>
</dbReference>
<proteinExistence type="predicted"/>